<keyword evidence="4" id="KW-1185">Reference proteome</keyword>
<accession>A0ABV8CS30</accession>
<feature type="domain" description="AAA+ ATPase" evidence="2">
    <location>
        <begin position="42"/>
        <end position="195"/>
    </location>
</feature>
<dbReference type="InterPro" id="IPR049945">
    <property type="entry name" value="AAA_22"/>
</dbReference>
<dbReference type="Pfam" id="PF01471">
    <property type="entry name" value="PG_binding_1"/>
    <property type="match status" value="1"/>
</dbReference>
<evidence type="ECO:0000259" key="2">
    <source>
        <dbReference type="SMART" id="SM00382"/>
    </source>
</evidence>
<dbReference type="PANTHER" id="PTHR35894:SF1">
    <property type="entry name" value="PHOSPHORIBULOKINASE _ URIDINE KINASE FAMILY"/>
    <property type="match status" value="1"/>
</dbReference>
<feature type="region of interest" description="Disordered" evidence="1">
    <location>
        <begin position="510"/>
        <end position="540"/>
    </location>
</feature>
<dbReference type="SMART" id="SM00382">
    <property type="entry name" value="AAA"/>
    <property type="match status" value="1"/>
</dbReference>
<dbReference type="InterPro" id="IPR002477">
    <property type="entry name" value="Peptidoglycan-bd-like"/>
</dbReference>
<protein>
    <submittedName>
        <fullName evidence="3">ExeA family protein</fullName>
    </submittedName>
</protein>
<dbReference type="Gene3D" id="3.40.50.300">
    <property type="entry name" value="P-loop containing nucleotide triphosphate hydrolases"/>
    <property type="match status" value="1"/>
</dbReference>
<dbReference type="Gene3D" id="3.90.70.10">
    <property type="entry name" value="Cysteine proteinases"/>
    <property type="match status" value="1"/>
</dbReference>
<dbReference type="InterPro" id="IPR003593">
    <property type="entry name" value="AAA+_ATPase"/>
</dbReference>
<dbReference type="InterPro" id="IPR048809">
    <property type="entry name" value="GspA_C39-like"/>
</dbReference>
<gene>
    <name evidence="3" type="ORF">ACFOSS_14885</name>
</gene>
<name>A0ABV8CS30_9GAMM</name>
<evidence type="ECO:0000256" key="1">
    <source>
        <dbReference type="SAM" id="MobiDB-lite"/>
    </source>
</evidence>
<sequence>MYKAFFGLTESPFSISPNPKYLYMSERHTEALTHLNYGLREGGGFVLLTGEVGTGKTTVSRSLRQQLPENTDLALVLNPTLTERELLAATCDEFGVSYPAQAGLKELGDALRAYLIANHASGRRSLLLIDEAQHLSAEVLEQLRLLTNLETDDAKLLQVVLIGQPELQALLRQPLLRQLAQRITARYHLLPLSREDVDAYVRFRLQVAGCVQPIFTAAAIRALHRLSGGIPRLINLIAERALLGAFAANAHRIDDKLVVKAAYDALGVEDRGTSGWGMLAYTFCGLLMLVAGWFGWQHWGWFPSPKITRIEVPVTLPPDAKVMKRFETALAQASYQDEAMLTLFRIWGFEPSLDEANCDNASRVGLLCQQGTGKLEELQALDHPAVVRLFDENASEFYADLLRLDDKSADLLIDGETWTVTRAWLEQAWGDEYTLLWRLPKSGSRSITPRSGKADVQWLENALSRAFKERPRKISKFDSQLADKLKRFQQAEGLKPDGVAGTQTLIRLNARSREPMPRLDRPAEVAVQDEDETAVERSAS</sequence>
<dbReference type="EMBL" id="JBHSAF010000015">
    <property type="protein sequence ID" value="MFC3914732.1"/>
    <property type="molecule type" value="Genomic_DNA"/>
</dbReference>
<dbReference type="Proteomes" id="UP001595692">
    <property type="component" value="Unassembled WGS sequence"/>
</dbReference>
<feature type="compositionally biased region" description="Basic and acidic residues" evidence="1">
    <location>
        <begin position="511"/>
        <end position="523"/>
    </location>
</feature>
<dbReference type="Pfam" id="PF13401">
    <property type="entry name" value="AAA_22"/>
    <property type="match status" value="1"/>
</dbReference>
<organism evidence="3 4">
    <name type="scientific">Pseudaeromonas sharmana</name>
    <dbReference type="NCBI Taxonomy" id="328412"/>
    <lineage>
        <taxon>Bacteria</taxon>
        <taxon>Pseudomonadati</taxon>
        <taxon>Pseudomonadota</taxon>
        <taxon>Gammaproteobacteria</taxon>
        <taxon>Aeromonadales</taxon>
        <taxon>Aeromonadaceae</taxon>
        <taxon>Pseudaeromonas</taxon>
    </lineage>
</organism>
<evidence type="ECO:0000313" key="3">
    <source>
        <dbReference type="EMBL" id="MFC3914732.1"/>
    </source>
</evidence>
<dbReference type="SUPFAM" id="SSF47090">
    <property type="entry name" value="PGBD-like"/>
    <property type="match status" value="1"/>
</dbReference>
<dbReference type="InterPro" id="IPR036365">
    <property type="entry name" value="PGBD-like_sf"/>
</dbReference>
<dbReference type="PANTHER" id="PTHR35894">
    <property type="entry name" value="GENERAL SECRETION PATHWAY PROTEIN A-RELATED"/>
    <property type="match status" value="1"/>
</dbReference>
<dbReference type="InterPro" id="IPR027417">
    <property type="entry name" value="P-loop_NTPase"/>
</dbReference>
<evidence type="ECO:0000313" key="4">
    <source>
        <dbReference type="Proteomes" id="UP001595692"/>
    </source>
</evidence>
<dbReference type="RefSeq" id="WP_377154029.1">
    <property type="nucleotide sequence ID" value="NZ_JBHSAF010000015.1"/>
</dbReference>
<dbReference type="InterPro" id="IPR036366">
    <property type="entry name" value="PGBDSf"/>
</dbReference>
<dbReference type="Gene3D" id="1.10.101.10">
    <property type="entry name" value="PGBD-like superfamily/PGBD"/>
    <property type="match status" value="1"/>
</dbReference>
<comment type="caution">
    <text evidence="3">The sequence shown here is derived from an EMBL/GenBank/DDBJ whole genome shotgun (WGS) entry which is preliminary data.</text>
</comment>
<proteinExistence type="predicted"/>
<dbReference type="Pfam" id="PF21327">
    <property type="entry name" value="GspA_C39-like"/>
    <property type="match status" value="1"/>
</dbReference>
<reference evidence="4" key="1">
    <citation type="journal article" date="2019" name="Int. J. Syst. Evol. Microbiol.">
        <title>The Global Catalogue of Microorganisms (GCM) 10K type strain sequencing project: providing services to taxonomists for standard genome sequencing and annotation.</title>
        <authorList>
            <consortium name="The Broad Institute Genomics Platform"/>
            <consortium name="The Broad Institute Genome Sequencing Center for Infectious Disease"/>
            <person name="Wu L."/>
            <person name="Ma J."/>
        </authorList>
    </citation>
    <scope>NUCLEOTIDE SEQUENCE [LARGE SCALE GENOMIC DNA]</scope>
    <source>
        <strain evidence="4">CCUG 54939</strain>
    </source>
</reference>
<dbReference type="InterPro" id="IPR052026">
    <property type="entry name" value="ExeA_AAA_ATPase_DNA-bind"/>
</dbReference>
<dbReference type="SUPFAM" id="SSF52540">
    <property type="entry name" value="P-loop containing nucleoside triphosphate hydrolases"/>
    <property type="match status" value="1"/>
</dbReference>